<accession>A0A372LPF0</accession>
<feature type="domain" description="STAS" evidence="1">
    <location>
        <begin position="166"/>
        <end position="277"/>
    </location>
</feature>
<dbReference type="InterPro" id="IPR002645">
    <property type="entry name" value="STAS_dom"/>
</dbReference>
<comment type="caution">
    <text evidence="2">The sequence shown here is derived from an EMBL/GenBank/DDBJ whole genome shotgun (WGS) entry which is preliminary data.</text>
</comment>
<dbReference type="EMBL" id="QVTE01000030">
    <property type="protein sequence ID" value="RFU68977.1"/>
    <property type="molecule type" value="Genomic_DNA"/>
</dbReference>
<protein>
    <submittedName>
        <fullName evidence="2">STAS domain-containing protein</fullName>
    </submittedName>
</protein>
<dbReference type="RefSeq" id="WP_117326767.1">
    <property type="nucleotide sequence ID" value="NZ_QVTE01000030.1"/>
</dbReference>
<dbReference type="InterPro" id="IPR051932">
    <property type="entry name" value="Bact_StressResp_Reg"/>
</dbReference>
<reference evidence="2 3" key="1">
    <citation type="submission" date="2018-08" db="EMBL/GenBank/DDBJ databases">
        <title>Bacillus chawlae sp. nov., Bacillus glennii sp. nov., and Bacillus saganii sp. nov. Isolated from the Vehicle Assembly Building at Kennedy Space Center where the Viking Spacecraft were Assembled.</title>
        <authorList>
            <person name="Seuylemezian A."/>
            <person name="Vaishampayan P."/>
        </authorList>
    </citation>
    <scope>NUCLEOTIDE SEQUENCE [LARGE SCALE GENOMIC DNA]</scope>
    <source>
        <strain evidence="2 3">V47-23a</strain>
    </source>
</reference>
<dbReference type="PROSITE" id="PS50801">
    <property type="entry name" value="STAS"/>
    <property type="match status" value="1"/>
</dbReference>
<gene>
    <name evidence="2" type="ORF">D0469_10865</name>
</gene>
<dbReference type="InterPro" id="IPR036513">
    <property type="entry name" value="STAS_dom_sf"/>
</dbReference>
<dbReference type="AlphaFoldDB" id="A0A372LPF0"/>
<dbReference type="Gene3D" id="3.30.750.24">
    <property type="entry name" value="STAS domain"/>
    <property type="match status" value="1"/>
</dbReference>
<dbReference type="OrthoDB" id="2677458at2"/>
<dbReference type="Pfam" id="PF01740">
    <property type="entry name" value="STAS"/>
    <property type="match status" value="1"/>
</dbReference>
<dbReference type="Proteomes" id="UP000264541">
    <property type="component" value="Unassembled WGS sequence"/>
</dbReference>
<dbReference type="SUPFAM" id="SSF52091">
    <property type="entry name" value="SpoIIaa-like"/>
    <property type="match status" value="1"/>
</dbReference>
<organism evidence="2 3">
    <name type="scientific">Peribacillus saganii</name>
    <dbReference type="NCBI Taxonomy" id="2303992"/>
    <lineage>
        <taxon>Bacteria</taxon>
        <taxon>Bacillati</taxon>
        <taxon>Bacillota</taxon>
        <taxon>Bacilli</taxon>
        <taxon>Bacillales</taxon>
        <taxon>Bacillaceae</taxon>
        <taxon>Peribacillus</taxon>
    </lineage>
</organism>
<evidence type="ECO:0000313" key="2">
    <source>
        <dbReference type="EMBL" id="RFU68977.1"/>
    </source>
</evidence>
<proteinExistence type="predicted"/>
<name>A0A372LPF0_9BACI</name>
<evidence type="ECO:0000259" key="1">
    <source>
        <dbReference type="PROSITE" id="PS50801"/>
    </source>
</evidence>
<dbReference type="CDD" id="cd07041">
    <property type="entry name" value="STAS_RsbR_RsbS_like"/>
    <property type="match status" value="1"/>
</dbReference>
<dbReference type="PANTHER" id="PTHR33745">
    <property type="entry name" value="RSBT ANTAGONIST PROTEIN RSBS-RELATED"/>
    <property type="match status" value="1"/>
</dbReference>
<evidence type="ECO:0000313" key="3">
    <source>
        <dbReference type="Proteomes" id="UP000264541"/>
    </source>
</evidence>
<sequence length="278" mass="31422">MNSFSKVANYLTIHAESLAIRVVDDIVQRLELALSKEDLKYYYSVYTDFITFSAEGLTLNEYEVPPGFLEMSQKNGERQAALKGRISGIIGRYPQIRFGLIEQISKVSLKHGVTTEEAIEINKRVNYMLDTTVTQTILAFERQTDSVIDERERELIEKQKAINELSAPIVPIHDGIAILPLIGNIEPERVEHIFNRVIPEIPRLKVKYLIMDFSGILTIDTYVASQLFKINDVLRLLGINMVFTGIRPDLSIKSVTAGIDFSSIKTYASVLQAIEVIK</sequence>
<dbReference type="PANTHER" id="PTHR33745:SF8">
    <property type="entry name" value="BLUE-LIGHT PHOTORECEPTOR"/>
    <property type="match status" value="1"/>
</dbReference>
<keyword evidence="3" id="KW-1185">Reference proteome</keyword>